<gene>
    <name evidence="1" type="ORF">HPC72_03155</name>
</gene>
<evidence type="ECO:0000313" key="2">
    <source>
        <dbReference type="Proteomes" id="UP000504752"/>
    </source>
</evidence>
<dbReference type="RefSeq" id="WP_017177145.1">
    <property type="nucleotide sequence ID" value="NZ_CP053642.1"/>
</dbReference>
<evidence type="ECO:0000313" key="1">
    <source>
        <dbReference type="EMBL" id="QKD79388.1"/>
    </source>
</evidence>
<dbReference type="InterPro" id="IPR021456">
    <property type="entry name" value="DUF3107"/>
</dbReference>
<dbReference type="KEGG" id="amam:HPC72_03155"/>
<sequence length="71" mass="7466">MQVSLGFKHAARQIEIETSASHDEVLGALADSATKDVVLTDDKGRKVLVPAGSLAYAELGAAEQRRVGFGI</sequence>
<dbReference type="AlphaFoldDB" id="A0A6M8AZN2"/>
<dbReference type="EMBL" id="CP053642">
    <property type="protein sequence ID" value="QKD79388.1"/>
    <property type="molecule type" value="Genomic_DNA"/>
</dbReference>
<proteinExistence type="predicted"/>
<keyword evidence="2" id="KW-1185">Reference proteome</keyword>
<accession>A0A6M8AZN2</accession>
<dbReference type="Proteomes" id="UP000504752">
    <property type="component" value="Chromosome"/>
</dbReference>
<protein>
    <submittedName>
        <fullName evidence="1">DUF3107 domain-containing protein</fullName>
    </submittedName>
</protein>
<name>A0A6M8AZN2_9ACTO</name>
<reference evidence="1 2" key="1">
    <citation type="submission" date="2020-05" db="EMBL/GenBank/DDBJ databases">
        <title>Actinomyces sp. zg-325.</title>
        <authorList>
            <person name="Yang C."/>
        </authorList>
    </citation>
    <scope>NUCLEOTIDE SEQUENCE [LARGE SCALE GENOMIC DNA]</scope>
    <source>
        <strain evidence="2">zg-325</strain>
    </source>
</reference>
<dbReference type="Pfam" id="PF11305">
    <property type="entry name" value="DUF3107"/>
    <property type="match status" value="1"/>
</dbReference>
<organism evidence="1 2">
    <name type="scientific">Actinomyces marmotae</name>
    <dbReference type="NCBI Taxonomy" id="2737173"/>
    <lineage>
        <taxon>Bacteria</taxon>
        <taxon>Bacillati</taxon>
        <taxon>Actinomycetota</taxon>
        <taxon>Actinomycetes</taxon>
        <taxon>Actinomycetales</taxon>
        <taxon>Actinomycetaceae</taxon>
        <taxon>Actinomyces</taxon>
    </lineage>
</organism>